<dbReference type="GO" id="GO:0051321">
    <property type="term" value="P:meiotic cell cycle"/>
    <property type="evidence" value="ECO:0007669"/>
    <property type="project" value="UniProtKB-UniRule"/>
</dbReference>
<feature type="compositionally biased region" description="Basic residues" evidence="3">
    <location>
        <begin position="30"/>
        <end position="40"/>
    </location>
</feature>
<dbReference type="GO" id="GO:0005774">
    <property type="term" value="C:vacuolar membrane"/>
    <property type="evidence" value="ECO:0007669"/>
    <property type="project" value="UniProtKB-SubCell"/>
</dbReference>
<accession>A0A507E118</accession>
<keyword evidence="2" id="KW-0732">Signal</keyword>
<dbReference type="InterPro" id="IPR056603">
    <property type="entry name" value="HTH_NPRL3"/>
</dbReference>
<keyword evidence="2" id="KW-0469">Meiosis</keyword>
<proteinExistence type="inferred from homology"/>
<evidence type="ECO:0000259" key="4">
    <source>
        <dbReference type="Pfam" id="PF24064"/>
    </source>
</evidence>
<comment type="function">
    <text evidence="2">Mediates inactivation of the TORC1 complex in response to amino acid starvation. Required for meiotic nuclear division.</text>
</comment>
<reference evidence="5 6" key="1">
    <citation type="journal article" date="2019" name="Sci. Rep.">
        <title>Comparative genomics of chytrid fungi reveal insights into the obligate biotrophic and pathogenic lifestyle of Synchytrium endobioticum.</title>
        <authorList>
            <person name="van de Vossenberg B.T.L.H."/>
            <person name="Warris S."/>
            <person name="Nguyen H.D.T."/>
            <person name="van Gent-Pelzer M.P.E."/>
            <person name="Joly D.L."/>
            <person name="van de Geest H.C."/>
            <person name="Bonants P.J.M."/>
            <person name="Smith D.S."/>
            <person name="Levesque C.A."/>
            <person name="van der Lee T.A.J."/>
        </authorList>
    </citation>
    <scope>NUCLEOTIDE SEQUENCE [LARGE SCALE GENOMIC DNA]</scope>
    <source>
        <strain evidence="5 6">CBS 809.83</strain>
    </source>
</reference>
<dbReference type="InterPro" id="IPR005365">
    <property type="entry name" value="Npr3"/>
</dbReference>
<dbReference type="EMBL" id="QEAQ01000047">
    <property type="protein sequence ID" value="TPX57773.1"/>
    <property type="molecule type" value="Genomic_DNA"/>
</dbReference>
<organism evidence="5 6">
    <name type="scientific">Powellomyces hirtus</name>
    <dbReference type="NCBI Taxonomy" id="109895"/>
    <lineage>
        <taxon>Eukaryota</taxon>
        <taxon>Fungi</taxon>
        <taxon>Fungi incertae sedis</taxon>
        <taxon>Chytridiomycota</taxon>
        <taxon>Chytridiomycota incertae sedis</taxon>
        <taxon>Chytridiomycetes</taxon>
        <taxon>Spizellomycetales</taxon>
        <taxon>Powellomycetaceae</taxon>
        <taxon>Powellomyces</taxon>
    </lineage>
</organism>
<name>A0A507E118_9FUNG</name>
<evidence type="ECO:0000313" key="5">
    <source>
        <dbReference type="EMBL" id="TPX57773.1"/>
    </source>
</evidence>
<sequence length="592" mass="66364">MSPVLGVLLICYSSRGHQLVFSYPSDPKRTRGQVRRRTRPSRTLLQGASPERLESFDRSNLFAHRGPDGHLRQNDSEQFLGFETHFLSDVLSPKVALCDRQFQLTVDDVTFVGHPTLLHADRPGTGHRFARMIQRKRLAAQDAAVDPSSSSSVNPDTSQLPAESPLSESGRSEASQKSAGMLASPGASASAHQLTMFNLVFAMQPNDGQREVDDMYIHIISKITAALKYEQLKRGYIRREAELILSIKDEAQCKTSERVHLNDIMDRILAGSTLAKCLADIYNSITNQSGAHVVVNASVDLSLHIPERGTKPLSLSSRPLSASGTLDQSVTNSRDHPILRPYHALLLLHDPEEVLKSLPLDTLPLLVELIQIVTPTQCFEQLQTMLDCSLSQLYRLAAHLVHWHKAKIIDVISMRNVYVVAPEAPLEQLPRLMEEFNNRFPQMDLPTILADLSTPRPYSVIIPRKEARTLYLEVLTFLLRHDLVAQLHMYIYLMIPYSICKNSTVGNVSDSEGPTAIIIPDPAKATELEREWINQVACEQPSAIASLFLRLVPYFSGKCHVEEIVFRENLTRKDLRTILSRFREVVITALLP</sequence>
<feature type="compositionally biased region" description="Polar residues" evidence="3">
    <location>
        <begin position="153"/>
        <end position="178"/>
    </location>
</feature>
<protein>
    <recommendedName>
        <fullName evidence="2">Nitrogen permease regulator 3</fullName>
    </recommendedName>
    <alternativeName>
        <fullName evidence="2">Required for meiotic nuclear division protein 11</fullName>
    </alternativeName>
</protein>
<feature type="region of interest" description="Disordered" evidence="3">
    <location>
        <begin position="140"/>
        <end position="185"/>
    </location>
</feature>
<dbReference type="GO" id="GO:0034198">
    <property type="term" value="P:cellular response to amino acid starvation"/>
    <property type="evidence" value="ECO:0007669"/>
    <property type="project" value="TreeGrafter"/>
</dbReference>
<dbReference type="GO" id="GO:1990130">
    <property type="term" value="C:GATOR1 complex"/>
    <property type="evidence" value="ECO:0007669"/>
    <property type="project" value="TreeGrafter"/>
</dbReference>
<comment type="subcellular location">
    <subcellularLocation>
        <location evidence="2">Vacuole membrane</location>
        <topology evidence="2">Peripheral membrane protein</topology>
    </subcellularLocation>
</comment>
<keyword evidence="6" id="KW-1185">Reference proteome</keyword>
<dbReference type="Pfam" id="PF24064">
    <property type="entry name" value="HTH_NPRL3"/>
    <property type="match status" value="1"/>
</dbReference>
<evidence type="ECO:0000313" key="6">
    <source>
        <dbReference type="Proteomes" id="UP000318582"/>
    </source>
</evidence>
<comment type="similarity">
    <text evidence="1 2">Belongs to the NPR3 family.</text>
</comment>
<dbReference type="AlphaFoldDB" id="A0A507E118"/>
<dbReference type="GO" id="GO:0038202">
    <property type="term" value="P:TORC1 signaling"/>
    <property type="evidence" value="ECO:0007669"/>
    <property type="project" value="TreeGrafter"/>
</dbReference>
<evidence type="ECO:0000256" key="3">
    <source>
        <dbReference type="SAM" id="MobiDB-lite"/>
    </source>
</evidence>
<evidence type="ECO:0000256" key="1">
    <source>
        <dbReference type="ARBA" id="ARBA00010546"/>
    </source>
</evidence>
<dbReference type="GO" id="GO:0010508">
    <property type="term" value="P:positive regulation of autophagy"/>
    <property type="evidence" value="ECO:0007669"/>
    <property type="project" value="TreeGrafter"/>
</dbReference>
<dbReference type="PANTHER" id="PTHR13153">
    <property type="entry name" value="CGTHBA PROTEIN -14 GENE PROTEIN"/>
    <property type="match status" value="1"/>
</dbReference>
<dbReference type="STRING" id="109895.A0A507E118"/>
<evidence type="ECO:0000256" key="2">
    <source>
        <dbReference type="RuleBase" id="RU368069"/>
    </source>
</evidence>
<feature type="region of interest" description="Disordered" evidence="3">
    <location>
        <begin position="23"/>
        <end position="51"/>
    </location>
</feature>
<dbReference type="PANTHER" id="PTHR13153:SF5">
    <property type="entry name" value="GATOR COMPLEX PROTEIN NPRL3"/>
    <property type="match status" value="1"/>
</dbReference>
<dbReference type="Pfam" id="PF03666">
    <property type="entry name" value="NPR3"/>
    <property type="match status" value="1"/>
</dbReference>
<comment type="caution">
    <text evidence="5">The sequence shown here is derived from an EMBL/GenBank/DDBJ whole genome shotgun (WGS) entry which is preliminary data.</text>
</comment>
<dbReference type="Proteomes" id="UP000318582">
    <property type="component" value="Unassembled WGS sequence"/>
</dbReference>
<gene>
    <name evidence="5" type="ORF">PhCBS80983_g03568</name>
</gene>
<feature type="domain" description="GATOR1 complex protein NPRL3 C-terminal HTH" evidence="4">
    <location>
        <begin position="526"/>
        <end position="587"/>
    </location>
</feature>
<dbReference type="GO" id="GO:1904262">
    <property type="term" value="P:negative regulation of TORC1 signaling"/>
    <property type="evidence" value="ECO:0007669"/>
    <property type="project" value="TreeGrafter"/>
</dbReference>